<proteinExistence type="predicted"/>
<reference evidence="1" key="2">
    <citation type="submission" date="2004-02" db="EMBL/GenBank/DDBJ databases">
        <authorList>
            <consortium name="Genoscope"/>
            <consortium name="Whitehead Institute Centre for Genome Research"/>
        </authorList>
    </citation>
    <scope>NUCLEOTIDE SEQUENCE</scope>
</reference>
<dbReference type="AlphaFoldDB" id="Q4RMJ9"/>
<dbReference type="EMBL" id="CAAE01015019">
    <property type="protein sequence ID" value="CAG10383.1"/>
    <property type="molecule type" value="Genomic_DNA"/>
</dbReference>
<name>Q4RMJ9_TETNG</name>
<gene>
    <name evidence="1" type="ORF">GSTENG00031994001</name>
</gene>
<protein>
    <submittedName>
        <fullName evidence="1">(spotted green pufferfish) hypothetical protein</fullName>
    </submittedName>
</protein>
<accession>Q4RMJ9</accession>
<reference evidence="1" key="1">
    <citation type="journal article" date="2004" name="Nature">
        <title>Genome duplication in the teleost fish Tetraodon nigroviridis reveals the early vertebrate proto-karyotype.</title>
        <authorList>
            <person name="Jaillon O."/>
            <person name="Aury J.-M."/>
            <person name="Brunet F."/>
            <person name="Petit J.-L."/>
            <person name="Stange-Thomann N."/>
            <person name="Mauceli E."/>
            <person name="Bouneau L."/>
            <person name="Fischer C."/>
            <person name="Ozouf-Costaz C."/>
            <person name="Bernot A."/>
            <person name="Nicaud S."/>
            <person name="Jaffe D."/>
            <person name="Fisher S."/>
            <person name="Lutfalla G."/>
            <person name="Dossat C."/>
            <person name="Segurens B."/>
            <person name="Dasilva C."/>
            <person name="Salanoubat M."/>
            <person name="Levy M."/>
            <person name="Boudet N."/>
            <person name="Castellano S."/>
            <person name="Anthouard V."/>
            <person name="Jubin C."/>
            <person name="Castelli V."/>
            <person name="Katinka M."/>
            <person name="Vacherie B."/>
            <person name="Biemont C."/>
            <person name="Skalli Z."/>
            <person name="Cattolico L."/>
            <person name="Poulain J."/>
            <person name="De Berardinis V."/>
            <person name="Cruaud C."/>
            <person name="Duprat S."/>
            <person name="Brottier P."/>
            <person name="Coutanceau J.-P."/>
            <person name="Gouzy J."/>
            <person name="Parra G."/>
            <person name="Lardier G."/>
            <person name="Chapple C."/>
            <person name="McKernan K.J."/>
            <person name="McEwan P."/>
            <person name="Bosak S."/>
            <person name="Kellis M."/>
            <person name="Volff J.-N."/>
            <person name="Guigo R."/>
            <person name="Zody M.C."/>
            <person name="Mesirov J."/>
            <person name="Lindblad-Toh K."/>
            <person name="Birren B."/>
            <person name="Nusbaum C."/>
            <person name="Kahn D."/>
            <person name="Robinson-Rechavi M."/>
            <person name="Laudet V."/>
            <person name="Schachter V."/>
            <person name="Quetier F."/>
            <person name="Saurin W."/>
            <person name="Scarpelli C."/>
            <person name="Wincker P."/>
            <person name="Lander E.S."/>
            <person name="Weissenbach J."/>
            <person name="Roest Crollius H."/>
        </authorList>
    </citation>
    <scope>NUCLEOTIDE SEQUENCE [LARGE SCALE GENOMIC DNA]</scope>
</reference>
<evidence type="ECO:0000313" key="1">
    <source>
        <dbReference type="EMBL" id="CAG10383.1"/>
    </source>
</evidence>
<dbReference type="KEGG" id="tng:GSTEN00031994G001"/>
<comment type="caution">
    <text evidence="1">The sequence shown here is derived from an EMBL/GenBank/DDBJ whole genome shotgun (WGS) entry which is preliminary data.</text>
</comment>
<organism evidence="1">
    <name type="scientific">Tetraodon nigroviridis</name>
    <name type="common">Spotted green pufferfish</name>
    <name type="synonym">Chelonodon nigroviridis</name>
    <dbReference type="NCBI Taxonomy" id="99883"/>
    <lineage>
        <taxon>Eukaryota</taxon>
        <taxon>Metazoa</taxon>
        <taxon>Chordata</taxon>
        <taxon>Craniata</taxon>
        <taxon>Vertebrata</taxon>
        <taxon>Euteleostomi</taxon>
        <taxon>Actinopterygii</taxon>
        <taxon>Neopterygii</taxon>
        <taxon>Teleostei</taxon>
        <taxon>Neoteleostei</taxon>
        <taxon>Acanthomorphata</taxon>
        <taxon>Eupercaria</taxon>
        <taxon>Tetraodontiformes</taxon>
        <taxon>Tetradontoidea</taxon>
        <taxon>Tetraodontidae</taxon>
        <taxon>Tetraodon</taxon>
    </lineage>
</organism>
<sequence length="140" mass="14697">MALVALEEVVNWQQDQGTTVVCRSQAAPITHLEPAAQTARGGVEPLVLRSATGCRDGGALAQTEQPELQTKPEVTQLVFKGSSHSHGSGEGPRVWKEGGRPAGYKYLFGQLLEGKFAVCLSSSHPGGGPGDCKTGRENEG</sequence>